<gene>
    <name evidence="9" type="ORF">rosag_27050</name>
</gene>
<keyword evidence="10" id="KW-1185">Reference proteome</keyword>
<dbReference type="Proteomes" id="UP001161325">
    <property type="component" value="Unassembled WGS sequence"/>
</dbReference>
<dbReference type="Gene3D" id="1.10.287.130">
    <property type="match status" value="1"/>
</dbReference>
<dbReference type="Pfam" id="PF00512">
    <property type="entry name" value="HisKA"/>
    <property type="match status" value="1"/>
</dbReference>
<dbReference type="CDD" id="cd00082">
    <property type="entry name" value="HisKA"/>
    <property type="match status" value="1"/>
</dbReference>
<organism evidence="9 10">
    <name type="scientific">Roseisolibacter agri</name>
    <dbReference type="NCBI Taxonomy" id="2014610"/>
    <lineage>
        <taxon>Bacteria</taxon>
        <taxon>Pseudomonadati</taxon>
        <taxon>Gemmatimonadota</taxon>
        <taxon>Gemmatimonadia</taxon>
        <taxon>Gemmatimonadales</taxon>
        <taxon>Gemmatimonadaceae</taxon>
        <taxon>Roseisolibacter</taxon>
    </lineage>
</organism>
<dbReference type="InterPro" id="IPR029016">
    <property type="entry name" value="GAF-like_dom_sf"/>
</dbReference>
<dbReference type="CDD" id="cd16922">
    <property type="entry name" value="HATPase_EvgS-ArcB-TorS-like"/>
    <property type="match status" value="1"/>
</dbReference>
<evidence type="ECO:0000256" key="4">
    <source>
        <dbReference type="ARBA" id="ARBA00022679"/>
    </source>
</evidence>
<keyword evidence="6" id="KW-0902">Two-component regulatory system</keyword>
<dbReference type="InterPro" id="IPR004358">
    <property type="entry name" value="Sig_transdc_His_kin-like_C"/>
</dbReference>
<comment type="catalytic activity">
    <reaction evidence="1">
        <text>ATP + protein L-histidine = ADP + protein N-phospho-L-histidine.</text>
        <dbReference type="EC" id="2.7.13.3"/>
    </reaction>
</comment>
<name>A0AA37Q9J0_9BACT</name>
<evidence type="ECO:0000256" key="7">
    <source>
        <dbReference type="SAM" id="MobiDB-lite"/>
    </source>
</evidence>
<dbReference type="PANTHER" id="PTHR43711">
    <property type="entry name" value="TWO-COMPONENT HISTIDINE KINASE"/>
    <property type="match status" value="1"/>
</dbReference>
<dbReference type="EMBL" id="BRXS01000004">
    <property type="protein sequence ID" value="GLC26192.1"/>
    <property type="molecule type" value="Genomic_DNA"/>
</dbReference>
<dbReference type="Gene3D" id="3.30.450.40">
    <property type="match status" value="1"/>
</dbReference>
<dbReference type="InterPro" id="IPR050736">
    <property type="entry name" value="Sensor_HK_Regulatory"/>
</dbReference>
<dbReference type="RefSeq" id="WP_284350651.1">
    <property type="nucleotide sequence ID" value="NZ_BRXS01000004.1"/>
</dbReference>
<dbReference type="Gene3D" id="3.30.565.10">
    <property type="entry name" value="Histidine kinase-like ATPase, C-terminal domain"/>
    <property type="match status" value="1"/>
</dbReference>
<dbReference type="InterPro" id="IPR003594">
    <property type="entry name" value="HATPase_dom"/>
</dbReference>
<keyword evidence="4" id="KW-0808">Transferase</keyword>
<evidence type="ECO:0000313" key="10">
    <source>
        <dbReference type="Proteomes" id="UP001161325"/>
    </source>
</evidence>
<sequence length="522" mass="56074">MVAVRVFPEAEPDLFGPPAAPPPAAGPGDGVAEDVAESAPEVVVEPYFERASPVERTMAKVADEAAATAQLALRELAAVREIARAFHTADRLEELYQFALERIVPLLGASFASVYVREGHGDTMRLAAAHNWPDRYARWMGDARVRLGSGPSGEAAAERRMVEVPDVFADPALADWQDVARELGFRALVALPLAGNGAGSGTPHVFGAIAFYFADESRLADDQRWLLRVVADQLAAAAEKADLIDELRRANAALVESNAELERQYVAVLEARRVKDEFLANMSHELRTPLAAVQGYVALMLDELSGPLTEAQREDLVRVRGAGSRLLELIDNLLELTTLKRGGLEVHVDECDPRAPLQDAIAQATGRAGTVALRVEEPTTLLPPLRSDRKKIAKILVSLLANAYKFTAAGEVIASVEVRDGRVAYRVQDTGIGIPPDAQQMVFDEFRQVDGSAVRRYGGSGLGLALARRIARLLGGDIALESAVGQGSTFTVELPLDFYPPVDPNSALGTPALGVPAIPWHG</sequence>
<proteinExistence type="predicted"/>
<feature type="domain" description="Histidine kinase" evidence="8">
    <location>
        <begin position="281"/>
        <end position="498"/>
    </location>
</feature>
<evidence type="ECO:0000313" key="9">
    <source>
        <dbReference type="EMBL" id="GLC26192.1"/>
    </source>
</evidence>
<evidence type="ECO:0000256" key="1">
    <source>
        <dbReference type="ARBA" id="ARBA00000085"/>
    </source>
</evidence>
<keyword evidence="3" id="KW-0597">Phosphoprotein</keyword>
<evidence type="ECO:0000256" key="5">
    <source>
        <dbReference type="ARBA" id="ARBA00022777"/>
    </source>
</evidence>
<dbReference type="InterPro" id="IPR003018">
    <property type="entry name" value="GAF"/>
</dbReference>
<feature type="region of interest" description="Disordered" evidence="7">
    <location>
        <begin position="13"/>
        <end position="32"/>
    </location>
</feature>
<comment type="caution">
    <text evidence="9">The sequence shown here is derived from an EMBL/GenBank/DDBJ whole genome shotgun (WGS) entry which is preliminary data.</text>
</comment>
<dbReference type="AlphaFoldDB" id="A0AA37Q9J0"/>
<dbReference type="InterPro" id="IPR003661">
    <property type="entry name" value="HisK_dim/P_dom"/>
</dbReference>
<dbReference type="PANTHER" id="PTHR43711:SF1">
    <property type="entry name" value="HISTIDINE KINASE 1"/>
    <property type="match status" value="1"/>
</dbReference>
<evidence type="ECO:0000256" key="6">
    <source>
        <dbReference type="ARBA" id="ARBA00023012"/>
    </source>
</evidence>
<dbReference type="SUPFAM" id="SSF55781">
    <property type="entry name" value="GAF domain-like"/>
    <property type="match status" value="1"/>
</dbReference>
<dbReference type="InterPro" id="IPR036890">
    <property type="entry name" value="HATPase_C_sf"/>
</dbReference>
<evidence type="ECO:0000256" key="2">
    <source>
        <dbReference type="ARBA" id="ARBA00012438"/>
    </source>
</evidence>
<keyword evidence="5" id="KW-0418">Kinase</keyword>
<dbReference type="SMART" id="SM00065">
    <property type="entry name" value="GAF"/>
    <property type="match status" value="1"/>
</dbReference>
<dbReference type="PROSITE" id="PS50109">
    <property type="entry name" value="HIS_KIN"/>
    <property type="match status" value="1"/>
</dbReference>
<accession>A0AA37Q9J0</accession>
<evidence type="ECO:0000256" key="3">
    <source>
        <dbReference type="ARBA" id="ARBA00022553"/>
    </source>
</evidence>
<dbReference type="PRINTS" id="PR00344">
    <property type="entry name" value="BCTRLSENSOR"/>
</dbReference>
<dbReference type="SUPFAM" id="SSF47384">
    <property type="entry name" value="Homodimeric domain of signal transducing histidine kinase"/>
    <property type="match status" value="1"/>
</dbReference>
<dbReference type="GO" id="GO:0000155">
    <property type="term" value="F:phosphorelay sensor kinase activity"/>
    <property type="evidence" value="ECO:0007669"/>
    <property type="project" value="InterPro"/>
</dbReference>
<dbReference type="SMART" id="SM00387">
    <property type="entry name" value="HATPase_c"/>
    <property type="match status" value="1"/>
</dbReference>
<dbReference type="SUPFAM" id="SSF55874">
    <property type="entry name" value="ATPase domain of HSP90 chaperone/DNA topoisomerase II/histidine kinase"/>
    <property type="match status" value="1"/>
</dbReference>
<dbReference type="InterPro" id="IPR005467">
    <property type="entry name" value="His_kinase_dom"/>
</dbReference>
<dbReference type="EC" id="2.7.13.3" evidence="2"/>
<dbReference type="Pfam" id="PF02518">
    <property type="entry name" value="HATPase_c"/>
    <property type="match status" value="1"/>
</dbReference>
<dbReference type="InterPro" id="IPR036097">
    <property type="entry name" value="HisK_dim/P_sf"/>
</dbReference>
<evidence type="ECO:0000259" key="8">
    <source>
        <dbReference type="PROSITE" id="PS50109"/>
    </source>
</evidence>
<reference evidence="9" key="1">
    <citation type="submission" date="2022-08" db="EMBL/GenBank/DDBJ databases">
        <title>Draft genome sequencing of Roseisolibacter agri AW1220.</title>
        <authorList>
            <person name="Tobiishi Y."/>
            <person name="Tonouchi A."/>
        </authorList>
    </citation>
    <scope>NUCLEOTIDE SEQUENCE</scope>
    <source>
        <strain evidence="9">AW1220</strain>
    </source>
</reference>
<protein>
    <recommendedName>
        <fullName evidence="2">histidine kinase</fullName>
        <ecNumber evidence="2">2.7.13.3</ecNumber>
    </recommendedName>
</protein>
<dbReference type="Pfam" id="PF13185">
    <property type="entry name" value="GAF_2"/>
    <property type="match status" value="1"/>
</dbReference>
<dbReference type="SMART" id="SM00388">
    <property type="entry name" value="HisKA"/>
    <property type="match status" value="1"/>
</dbReference>